<organism evidence="2 3">
    <name type="scientific">Natronococcus jeotgali DSM 18795</name>
    <dbReference type="NCBI Taxonomy" id="1227498"/>
    <lineage>
        <taxon>Archaea</taxon>
        <taxon>Methanobacteriati</taxon>
        <taxon>Methanobacteriota</taxon>
        <taxon>Stenosarchaea group</taxon>
        <taxon>Halobacteria</taxon>
        <taxon>Halobacteriales</taxon>
        <taxon>Natrialbaceae</taxon>
        <taxon>Natronococcus</taxon>
    </lineage>
</organism>
<reference evidence="2 3" key="1">
    <citation type="journal article" date="2014" name="PLoS Genet.">
        <title>Phylogenetically driven sequencing of extremely halophilic archaea reveals strategies for static and dynamic osmo-response.</title>
        <authorList>
            <person name="Becker E.A."/>
            <person name="Seitzer P.M."/>
            <person name="Tritt A."/>
            <person name="Larsen D."/>
            <person name="Krusor M."/>
            <person name="Yao A.I."/>
            <person name="Wu D."/>
            <person name="Madern D."/>
            <person name="Eisen J.A."/>
            <person name="Darling A.E."/>
            <person name="Facciotti M.T."/>
        </authorList>
    </citation>
    <scope>NUCLEOTIDE SEQUENCE [LARGE SCALE GENOMIC DNA]</scope>
    <source>
        <strain evidence="2 3">DSM 18795</strain>
    </source>
</reference>
<evidence type="ECO:0000313" key="2">
    <source>
        <dbReference type="EMBL" id="ELY57791.1"/>
    </source>
</evidence>
<gene>
    <name evidence="2" type="ORF">C492_12754</name>
</gene>
<dbReference type="Proteomes" id="UP000011531">
    <property type="component" value="Unassembled WGS sequence"/>
</dbReference>
<dbReference type="RefSeq" id="WP_008423996.1">
    <property type="nucleotide sequence ID" value="NZ_AOIA01000116.1"/>
</dbReference>
<feature type="transmembrane region" description="Helical" evidence="1">
    <location>
        <begin position="46"/>
        <end position="64"/>
    </location>
</feature>
<sequence>MTAGRRPSVGELFRTEPLLTALLAVGPLALAVGQLANGYVNDLSPIVTLPFAFVMVAFAAVATAHRAARYRRLRLEADLEG</sequence>
<keyword evidence="1" id="KW-0472">Membrane</keyword>
<keyword evidence="3" id="KW-1185">Reference proteome</keyword>
<dbReference type="EMBL" id="AOIA01000116">
    <property type="protein sequence ID" value="ELY57791.1"/>
    <property type="molecule type" value="Genomic_DNA"/>
</dbReference>
<comment type="caution">
    <text evidence="2">The sequence shown here is derived from an EMBL/GenBank/DDBJ whole genome shotgun (WGS) entry which is preliminary data.</text>
</comment>
<keyword evidence="1" id="KW-1133">Transmembrane helix</keyword>
<evidence type="ECO:0000313" key="3">
    <source>
        <dbReference type="Proteomes" id="UP000011531"/>
    </source>
</evidence>
<keyword evidence="1" id="KW-0812">Transmembrane</keyword>
<protein>
    <submittedName>
        <fullName evidence="2">Uncharacterized protein</fullName>
    </submittedName>
</protein>
<proteinExistence type="predicted"/>
<dbReference type="AlphaFoldDB" id="L9X8L4"/>
<feature type="transmembrane region" description="Helical" evidence="1">
    <location>
        <begin position="21"/>
        <end position="40"/>
    </location>
</feature>
<dbReference type="STRING" id="1227498.C492_12754"/>
<accession>L9X8L4</accession>
<evidence type="ECO:0000256" key="1">
    <source>
        <dbReference type="SAM" id="Phobius"/>
    </source>
</evidence>
<name>L9X8L4_9EURY</name>